<evidence type="ECO:0000256" key="5">
    <source>
        <dbReference type="RuleBase" id="RU000682"/>
    </source>
</evidence>
<evidence type="ECO:0000313" key="9">
    <source>
        <dbReference type="Proteomes" id="UP000694423"/>
    </source>
</evidence>
<feature type="domain" description="Homeobox" evidence="7">
    <location>
        <begin position="151"/>
        <end position="211"/>
    </location>
</feature>
<dbReference type="PROSITE" id="PS50071">
    <property type="entry name" value="HOMEOBOX_2"/>
    <property type="match status" value="1"/>
</dbReference>
<dbReference type="CDD" id="cd00086">
    <property type="entry name" value="homeodomain"/>
    <property type="match status" value="1"/>
</dbReference>
<dbReference type="GO" id="GO:0005634">
    <property type="term" value="C:nucleus"/>
    <property type="evidence" value="ECO:0007669"/>
    <property type="project" value="UniProtKB-SubCell"/>
</dbReference>
<sequence>MSRSFYVDSLIIKDSSRPAPSLPEHHHGQDFFIPLGVPSPLVMSVSGPGCAARKSGAFCVCPLCVTSHLHSSRGGGAGGGGALPLLKGRREPGVAGRLCSVRSSVARPRAALGCKTSGKRGAASLLLLPPPVPLTFLFRSRPGGSESSQIQNGKRMRTAFTSTQLLELEREFSSNMYLSRLRRIEIATYLNLSEKQVKIWFQNRRVKHKKEGKGAQRSSHGACKCSAGQGHYPRSEDEESLSPASATEDREISLL</sequence>
<keyword evidence="1 4" id="KW-0238">DNA-binding</keyword>
<dbReference type="PANTHER" id="PTHR47421:SF1">
    <property type="entry name" value="GS HOMEOBOX 2"/>
    <property type="match status" value="1"/>
</dbReference>
<dbReference type="InterPro" id="IPR001356">
    <property type="entry name" value="HD"/>
</dbReference>
<dbReference type="AlphaFoldDB" id="A0A8C4JU65"/>
<organism evidence="8 9">
    <name type="scientific">Dromaius novaehollandiae</name>
    <name type="common">Emu</name>
    <dbReference type="NCBI Taxonomy" id="8790"/>
    <lineage>
        <taxon>Eukaryota</taxon>
        <taxon>Metazoa</taxon>
        <taxon>Chordata</taxon>
        <taxon>Craniata</taxon>
        <taxon>Vertebrata</taxon>
        <taxon>Euteleostomi</taxon>
        <taxon>Archelosauria</taxon>
        <taxon>Archosauria</taxon>
        <taxon>Dinosauria</taxon>
        <taxon>Saurischia</taxon>
        <taxon>Theropoda</taxon>
        <taxon>Coelurosauria</taxon>
        <taxon>Aves</taxon>
        <taxon>Palaeognathae</taxon>
        <taxon>Casuariiformes</taxon>
        <taxon>Dromaiidae</taxon>
        <taxon>Dromaius</taxon>
    </lineage>
</organism>
<evidence type="ECO:0000256" key="1">
    <source>
        <dbReference type="ARBA" id="ARBA00023125"/>
    </source>
</evidence>
<keyword evidence="3 4" id="KW-0539">Nucleus</keyword>
<dbReference type="InterPro" id="IPR017970">
    <property type="entry name" value="Homeobox_CS"/>
</dbReference>
<feature type="DNA-binding region" description="Homeobox" evidence="4">
    <location>
        <begin position="153"/>
        <end position="212"/>
    </location>
</feature>
<dbReference type="Pfam" id="PF00046">
    <property type="entry name" value="Homeodomain"/>
    <property type="match status" value="1"/>
</dbReference>
<dbReference type="GO" id="GO:1990837">
    <property type="term" value="F:sequence-specific double-stranded DNA binding"/>
    <property type="evidence" value="ECO:0007669"/>
    <property type="project" value="TreeGrafter"/>
</dbReference>
<dbReference type="Ensembl" id="ENSDNVT00000016329.1">
    <property type="protein sequence ID" value="ENSDNVP00000013593.1"/>
    <property type="gene ID" value="ENSDNVG00000009571.1"/>
</dbReference>
<dbReference type="PRINTS" id="PR00024">
    <property type="entry name" value="HOMEOBOX"/>
</dbReference>
<comment type="subcellular location">
    <subcellularLocation>
        <location evidence="4 5">Nucleus</location>
    </subcellularLocation>
</comment>
<keyword evidence="2 4" id="KW-0371">Homeobox</keyword>
<dbReference type="InterPro" id="IPR042191">
    <property type="entry name" value="GSH1/2"/>
</dbReference>
<proteinExistence type="predicted"/>
<evidence type="ECO:0000313" key="8">
    <source>
        <dbReference type="Ensembl" id="ENSDNVP00000013593.1"/>
    </source>
</evidence>
<dbReference type="Proteomes" id="UP000694423">
    <property type="component" value="Unplaced"/>
</dbReference>
<evidence type="ECO:0000256" key="4">
    <source>
        <dbReference type="PROSITE-ProRule" id="PRU00108"/>
    </source>
</evidence>
<reference evidence="8" key="2">
    <citation type="submission" date="2025-09" db="UniProtKB">
        <authorList>
            <consortium name="Ensembl"/>
        </authorList>
    </citation>
    <scope>IDENTIFICATION</scope>
</reference>
<keyword evidence="9" id="KW-1185">Reference proteome</keyword>
<evidence type="ECO:0000256" key="2">
    <source>
        <dbReference type="ARBA" id="ARBA00023155"/>
    </source>
</evidence>
<dbReference type="PROSITE" id="PS00027">
    <property type="entry name" value="HOMEOBOX_1"/>
    <property type="match status" value="1"/>
</dbReference>
<dbReference type="InterPro" id="IPR009057">
    <property type="entry name" value="Homeodomain-like_sf"/>
</dbReference>
<dbReference type="Gene3D" id="1.10.10.60">
    <property type="entry name" value="Homeodomain-like"/>
    <property type="match status" value="1"/>
</dbReference>
<evidence type="ECO:0000256" key="3">
    <source>
        <dbReference type="ARBA" id="ARBA00023242"/>
    </source>
</evidence>
<evidence type="ECO:0000256" key="6">
    <source>
        <dbReference type="SAM" id="MobiDB-lite"/>
    </source>
</evidence>
<evidence type="ECO:0000259" key="7">
    <source>
        <dbReference type="PROSITE" id="PS50071"/>
    </source>
</evidence>
<protein>
    <submittedName>
        <fullName evidence="8">GS homeobox 2</fullName>
    </submittedName>
</protein>
<name>A0A8C4JU65_DRONO</name>
<dbReference type="SMART" id="SM00389">
    <property type="entry name" value="HOX"/>
    <property type="match status" value="1"/>
</dbReference>
<reference evidence="8" key="1">
    <citation type="submission" date="2025-08" db="UniProtKB">
        <authorList>
            <consortium name="Ensembl"/>
        </authorList>
    </citation>
    <scope>IDENTIFICATION</scope>
</reference>
<dbReference type="FunFam" id="1.10.10.60:FF:000395">
    <property type="entry name" value="GS homeobox 2"/>
    <property type="match status" value="1"/>
</dbReference>
<accession>A0A8C4JU65</accession>
<feature type="region of interest" description="Disordered" evidence="6">
    <location>
        <begin position="209"/>
        <end position="255"/>
    </location>
</feature>
<dbReference type="SUPFAM" id="SSF46689">
    <property type="entry name" value="Homeodomain-like"/>
    <property type="match status" value="1"/>
</dbReference>
<dbReference type="InterPro" id="IPR020479">
    <property type="entry name" value="HD_metazoa"/>
</dbReference>
<dbReference type="GO" id="GO:0000981">
    <property type="term" value="F:DNA-binding transcription factor activity, RNA polymerase II-specific"/>
    <property type="evidence" value="ECO:0007669"/>
    <property type="project" value="InterPro"/>
</dbReference>
<dbReference type="PANTHER" id="PTHR47421">
    <property type="entry name" value="GS HOMEOBOX 2"/>
    <property type="match status" value="1"/>
</dbReference>